<name>A0AAN4Q2Q7_PSESF</name>
<reference evidence="2 3" key="1">
    <citation type="submission" date="2018-04" db="EMBL/GenBank/DDBJ databases">
        <title>Draft genome sequence of Pseudomonas syringae pv. actinidiae biovar 3 strains isolated from kiwifruit in Kagawa prefecture.</title>
        <authorList>
            <person name="Tabuchi M."/>
            <person name="Saito M."/>
            <person name="Fujiwara S."/>
            <person name="Sasa N."/>
            <person name="Akimitsu K."/>
            <person name="Gomi K."/>
            <person name="Konishi-Sugita S."/>
            <person name="Hamano K."/>
            <person name="Kataoka I."/>
        </authorList>
    </citation>
    <scope>NUCLEOTIDE SEQUENCE [LARGE SCALE GENOMIC DNA]</scope>
    <source>
        <strain evidence="2 3">MAFF212211</strain>
    </source>
</reference>
<evidence type="ECO:0000313" key="2">
    <source>
        <dbReference type="EMBL" id="GBH14720.1"/>
    </source>
</evidence>
<dbReference type="Proteomes" id="UP000248291">
    <property type="component" value="Unassembled WGS sequence"/>
</dbReference>
<protein>
    <submittedName>
        <fullName evidence="2">Uncharacterized protein</fullName>
    </submittedName>
</protein>
<proteinExistence type="predicted"/>
<dbReference type="AlphaFoldDB" id="A0AAN4Q2Q7"/>
<evidence type="ECO:0000313" key="3">
    <source>
        <dbReference type="Proteomes" id="UP000248291"/>
    </source>
</evidence>
<comment type="caution">
    <text evidence="2">The sequence shown here is derived from an EMBL/GenBank/DDBJ whole genome shotgun (WGS) entry which is preliminary data.</text>
</comment>
<organism evidence="2 3">
    <name type="scientific">Pseudomonas syringae pv. actinidiae</name>
    <dbReference type="NCBI Taxonomy" id="103796"/>
    <lineage>
        <taxon>Bacteria</taxon>
        <taxon>Pseudomonadati</taxon>
        <taxon>Pseudomonadota</taxon>
        <taxon>Gammaproteobacteria</taxon>
        <taxon>Pseudomonadales</taxon>
        <taxon>Pseudomonadaceae</taxon>
        <taxon>Pseudomonas</taxon>
        <taxon>Pseudomonas syringae</taxon>
    </lineage>
</organism>
<feature type="compositionally biased region" description="Polar residues" evidence="1">
    <location>
        <begin position="395"/>
        <end position="405"/>
    </location>
</feature>
<evidence type="ECO:0000256" key="1">
    <source>
        <dbReference type="SAM" id="MobiDB-lite"/>
    </source>
</evidence>
<feature type="region of interest" description="Disordered" evidence="1">
    <location>
        <begin position="386"/>
        <end position="405"/>
    </location>
</feature>
<sequence length="405" mass="45414">MTALSASPRKSVNYLIGSSYKLQAHGPCPLLPCNLKLAAQSSKLKAASLRHHPRMRQPGALIKTEQDVHVLHCLTGRTFNQIVDNRQHDNQIATLRAMHRDAAHIGTTHTAGFGMAARWHHVHKRLIGIALLEQRLQVHRAIGYSRVERGMNATNHRHQMRNKRQTDITARSATQALGDFRQMTMAFYGIGLEAFVGLRIQRTNAQTTPGTADAGFAVGNQASVIGNACFKQWQETQLGSRWVAARHSNEPRVLDLLAIDFRQPVNRILQQFRRPMRLAVPLGPLDRVLQTEVGRQVNHFGAGCEQLTRQSMSNTMRRSEEHHVTGTQGFHVRHAECQAVVMTSQVRVHVGDWKTGLRARGDNHDFCLRMLCQQTQQLDPGVTRAADDTDLDHNLPSTKQLESGR</sequence>
<accession>A0AAN4Q2Q7</accession>
<gene>
    <name evidence="2" type="ORF">KPSA3_00614</name>
</gene>
<dbReference type="EMBL" id="BGKA01000020">
    <property type="protein sequence ID" value="GBH14720.1"/>
    <property type="molecule type" value="Genomic_DNA"/>
</dbReference>